<dbReference type="Proteomes" id="UP000276379">
    <property type="component" value="Unassembled WGS sequence"/>
</dbReference>
<organism evidence="1 2">
    <name type="scientific">Streptomyces griseofuscus</name>
    <dbReference type="NCBI Taxonomy" id="146922"/>
    <lineage>
        <taxon>Bacteria</taxon>
        <taxon>Bacillati</taxon>
        <taxon>Actinomycetota</taxon>
        <taxon>Actinomycetes</taxon>
        <taxon>Kitasatosporales</taxon>
        <taxon>Streptomycetaceae</taxon>
        <taxon>Streptomyces</taxon>
    </lineage>
</organism>
<dbReference type="Pfam" id="PF15575">
    <property type="entry name" value="Imm49"/>
    <property type="match status" value="1"/>
</dbReference>
<proteinExistence type="predicted"/>
<gene>
    <name evidence="1" type="ORF">CQW44_19810</name>
</gene>
<dbReference type="EMBL" id="PDES01000008">
    <property type="protein sequence ID" value="RRQ85214.1"/>
    <property type="molecule type" value="Genomic_DNA"/>
</dbReference>
<name>A0A3R8SC22_9ACTN</name>
<reference evidence="1 2" key="1">
    <citation type="submission" date="2017-10" db="EMBL/GenBank/DDBJ databases">
        <title>Draft genome of actinobacteria isolated from guarana (Paullinia cupana (Mart.) Ducke.</title>
        <authorList>
            <person name="Siqueira K.A."/>
            <person name="Liotti R.G."/>
            <person name="Mendes T.A."/>
            <person name="Soares M.A."/>
        </authorList>
    </citation>
    <scope>NUCLEOTIDE SEQUENCE [LARGE SCALE GENOMIC DNA]</scope>
    <source>
        <strain evidence="1 2">199</strain>
    </source>
</reference>
<keyword evidence="2" id="KW-1185">Reference proteome</keyword>
<evidence type="ECO:0008006" key="3">
    <source>
        <dbReference type="Google" id="ProtNLM"/>
    </source>
</evidence>
<protein>
    <recommendedName>
        <fullName evidence="3">Immunity 49 family protein</fullName>
    </recommendedName>
</protein>
<dbReference type="AlphaFoldDB" id="A0A3R8SC22"/>
<evidence type="ECO:0000313" key="1">
    <source>
        <dbReference type="EMBL" id="RRQ85214.1"/>
    </source>
</evidence>
<accession>A0A3R8SC22</accession>
<sequence length="286" mass="32109">MTVTIDRHGGPGPHSESWAEALGEDVAADAEKIERHPGKVDFMFSTALLHLQARCTVDPRAARLETWEATVNALQTGSALFAVTARAEGFVDCLINHEIRRIPALGPRPYADAGNWLTTFWLAIICRDQKRMTQLCEIPVDRLRSSEGQFDAYVYHWVAALQQYWLRQPGLVEELIAAIEGSHPDVATVTPRDLLQKILYPPINLFHRFLRKDHDGFNQALVEALELHKGYWTADEERAKDPEGRVALGPLAIACLAYDGGIPIEVESDYLPKHLLQRGWLGEFPI</sequence>
<comment type="caution">
    <text evidence="1">The sequence shown here is derived from an EMBL/GenBank/DDBJ whole genome shotgun (WGS) entry which is preliminary data.</text>
</comment>
<dbReference type="InterPro" id="IPR029074">
    <property type="entry name" value="Imm49"/>
</dbReference>
<dbReference type="RefSeq" id="WP_125213902.1">
    <property type="nucleotide sequence ID" value="NZ_JBEYAC010000004.1"/>
</dbReference>
<evidence type="ECO:0000313" key="2">
    <source>
        <dbReference type="Proteomes" id="UP000276379"/>
    </source>
</evidence>